<keyword evidence="1" id="KW-1133">Transmembrane helix</keyword>
<keyword evidence="1" id="KW-0812">Transmembrane</keyword>
<reference evidence="2 3" key="1">
    <citation type="submission" date="2020-05" db="EMBL/GenBank/DDBJ databases">
        <title>Biological and Genomic Analysis of Vibrio Phage vB_ValS_X1 Sheds Novel Insights into Evolution and Interaction of Vibrio-phage.</title>
        <authorList>
            <person name="Zhong W."/>
            <person name="Yang Y."/>
            <person name="Cai L."/>
            <person name="Xu J."/>
            <person name="Zhang R."/>
        </authorList>
    </citation>
    <scope>NUCLEOTIDE SEQUENCE [LARGE SCALE GENOMIC DNA]</scope>
</reference>
<sequence length="49" mass="5230">MGALLYIIVCALIGSAASSYNRSPIGWFLFSAVFSPIVGMLLLLLVGRK</sequence>
<accession>A0A6M9Z652</accession>
<name>A0A6M9Z652_9CAUD</name>
<keyword evidence="1" id="KW-0472">Membrane</keyword>
<feature type="transmembrane region" description="Helical" evidence="1">
    <location>
        <begin position="27"/>
        <end position="46"/>
    </location>
</feature>
<evidence type="ECO:0000313" key="3">
    <source>
        <dbReference type="Proteomes" id="UP000509161"/>
    </source>
</evidence>
<proteinExistence type="predicted"/>
<gene>
    <name evidence="2" type="ORF">vBValSX1_77</name>
</gene>
<evidence type="ECO:0000313" key="2">
    <source>
        <dbReference type="EMBL" id="QKN88470.1"/>
    </source>
</evidence>
<evidence type="ECO:0000256" key="1">
    <source>
        <dbReference type="SAM" id="Phobius"/>
    </source>
</evidence>
<dbReference type="EMBL" id="MT442039">
    <property type="protein sequence ID" value="QKN88470.1"/>
    <property type="molecule type" value="Genomic_DNA"/>
</dbReference>
<organism evidence="2 3">
    <name type="scientific">Vibrio phage vB_ValS_X1</name>
    <dbReference type="NCBI Taxonomy" id="2736341"/>
    <lineage>
        <taxon>Viruses</taxon>
        <taxon>Duplodnaviria</taxon>
        <taxon>Heunggongvirae</taxon>
        <taxon>Uroviricota</taxon>
        <taxon>Caudoviricetes</taxon>
        <taxon>Demerecviridae</taxon>
        <taxon>Pogseptimavirus</taxon>
        <taxon>Pogseptimavirus VspSw1</taxon>
    </lineage>
</organism>
<dbReference type="Proteomes" id="UP000509161">
    <property type="component" value="Segment"/>
</dbReference>
<protein>
    <submittedName>
        <fullName evidence="2">Uncharacterized protein</fullName>
    </submittedName>
</protein>